<dbReference type="EMBL" id="CP133618">
    <property type="protein sequence ID" value="WMV38519.1"/>
    <property type="molecule type" value="Genomic_DNA"/>
</dbReference>
<sequence>MCTSAGRLSPLVGGLQITTTDFPCLPSVKNVEPIGNTSLPFTFADSINLNNAQVHQNASLRKEITIVEGIPLIKWTEKEVNLMNQIERLQYAVIGKFTFDWADLDELRKIIPQQCRVKGSCQIGLSYL</sequence>
<name>A0AAF0U3E2_SOLVR</name>
<dbReference type="AlphaFoldDB" id="A0AAF0U3E2"/>
<dbReference type="Proteomes" id="UP001234989">
    <property type="component" value="Chromosome 7"/>
</dbReference>
<keyword evidence="2" id="KW-1185">Reference proteome</keyword>
<evidence type="ECO:0000313" key="1">
    <source>
        <dbReference type="EMBL" id="WMV38519.1"/>
    </source>
</evidence>
<accession>A0AAF0U3E2</accession>
<gene>
    <name evidence="1" type="ORF">MTR67_031904</name>
</gene>
<protein>
    <submittedName>
        <fullName evidence="1">Uncharacterized protein</fullName>
    </submittedName>
</protein>
<reference evidence="1" key="1">
    <citation type="submission" date="2023-08" db="EMBL/GenBank/DDBJ databases">
        <title>A de novo genome assembly of Solanum verrucosum Schlechtendal, a Mexican diploid species geographically isolated from the other diploid A-genome species in potato relatives.</title>
        <authorList>
            <person name="Hosaka K."/>
        </authorList>
    </citation>
    <scope>NUCLEOTIDE SEQUENCE</scope>
    <source>
        <tissue evidence="1">Young leaves</tissue>
    </source>
</reference>
<proteinExistence type="predicted"/>
<organism evidence="1 2">
    <name type="scientific">Solanum verrucosum</name>
    <dbReference type="NCBI Taxonomy" id="315347"/>
    <lineage>
        <taxon>Eukaryota</taxon>
        <taxon>Viridiplantae</taxon>
        <taxon>Streptophyta</taxon>
        <taxon>Embryophyta</taxon>
        <taxon>Tracheophyta</taxon>
        <taxon>Spermatophyta</taxon>
        <taxon>Magnoliopsida</taxon>
        <taxon>eudicotyledons</taxon>
        <taxon>Gunneridae</taxon>
        <taxon>Pentapetalae</taxon>
        <taxon>asterids</taxon>
        <taxon>lamiids</taxon>
        <taxon>Solanales</taxon>
        <taxon>Solanaceae</taxon>
        <taxon>Solanoideae</taxon>
        <taxon>Solaneae</taxon>
        <taxon>Solanum</taxon>
    </lineage>
</organism>
<evidence type="ECO:0000313" key="2">
    <source>
        <dbReference type="Proteomes" id="UP001234989"/>
    </source>
</evidence>